<dbReference type="PANTHER" id="PTHR43668">
    <property type="entry name" value="ALLANTOINASE"/>
    <property type="match status" value="1"/>
</dbReference>
<dbReference type="Pfam" id="PF12890">
    <property type="entry name" value="DHOase"/>
    <property type="match status" value="1"/>
</dbReference>
<dbReference type="SUPFAM" id="SSF51556">
    <property type="entry name" value="Metallo-dependent hydrolases"/>
    <property type="match status" value="1"/>
</dbReference>
<dbReference type="PANTHER" id="PTHR43668:SF2">
    <property type="entry name" value="ALLANTOINASE"/>
    <property type="match status" value="1"/>
</dbReference>
<comment type="similarity">
    <text evidence="2 6">Belongs to the metallo-dependent hydrolases superfamily. DHOase family. Class I DHOase subfamily.</text>
</comment>
<dbReference type="GO" id="GO:0044205">
    <property type="term" value="P:'de novo' UMP biosynthetic process"/>
    <property type="evidence" value="ECO:0007669"/>
    <property type="project" value="UniProtKB-UniRule"/>
</dbReference>
<dbReference type="GO" id="GO:0008270">
    <property type="term" value="F:zinc ion binding"/>
    <property type="evidence" value="ECO:0007669"/>
    <property type="project" value="UniProtKB-UniRule"/>
</dbReference>
<dbReference type="Gene3D" id="2.30.40.10">
    <property type="entry name" value="Urease, subunit C, domain 1"/>
    <property type="match status" value="1"/>
</dbReference>
<evidence type="ECO:0000256" key="3">
    <source>
        <dbReference type="ARBA" id="ARBA00022723"/>
    </source>
</evidence>
<evidence type="ECO:0000256" key="2">
    <source>
        <dbReference type="ARBA" id="ARBA00010286"/>
    </source>
</evidence>
<dbReference type="GO" id="GO:0006145">
    <property type="term" value="P:purine nucleobase catabolic process"/>
    <property type="evidence" value="ECO:0007669"/>
    <property type="project" value="TreeGrafter"/>
</dbReference>
<feature type="binding site" evidence="6">
    <location>
        <position position="178"/>
    </location>
    <ligand>
        <name>Zn(2+)</name>
        <dbReference type="ChEBI" id="CHEBI:29105"/>
        <label>2</label>
    </ligand>
</feature>
<evidence type="ECO:0000256" key="5">
    <source>
        <dbReference type="ARBA" id="ARBA00022975"/>
    </source>
</evidence>
<feature type="binding site" evidence="6">
    <location>
        <begin position="59"/>
        <end position="61"/>
    </location>
    <ligand>
        <name>substrate</name>
    </ligand>
</feature>
<dbReference type="InterPro" id="IPR011059">
    <property type="entry name" value="Metal-dep_hydrolase_composite"/>
</dbReference>
<keyword evidence="5 6" id="KW-0665">Pyrimidine biosynthesis</keyword>
<dbReference type="AlphaFoldDB" id="A0A9D1PVY9"/>
<dbReference type="GO" id="GO:0004151">
    <property type="term" value="F:dihydroorotase activity"/>
    <property type="evidence" value="ECO:0007669"/>
    <property type="project" value="UniProtKB-UniRule"/>
</dbReference>
<dbReference type="InterPro" id="IPR050138">
    <property type="entry name" value="DHOase/Allantoinase_Hydrolase"/>
</dbReference>
<dbReference type="PROSITE" id="PS00483">
    <property type="entry name" value="DIHYDROOROTASE_2"/>
    <property type="match status" value="1"/>
</dbReference>
<dbReference type="EMBL" id="DXHV01000041">
    <property type="protein sequence ID" value="HIW00308.1"/>
    <property type="molecule type" value="Genomic_DNA"/>
</dbReference>
<evidence type="ECO:0000313" key="9">
    <source>
        <dbReference type="Proteomes" id="UP000886752"/>
    </source>
</evidence>
<sequence>MKFCLTNAQYLEAGVDVLVEDGRIVTMMPAGRMDLPADCQQVDAGNLKLLPSLTDCHVHLRDPGFEWKEDIATGLEAAARGGFGSVMCMPNTKPVNDTAAVTRYMLDRARDTHPHGPRLYPVAAATPGLKCEGLSPLGELKEAGCVAVSNDGRPMSNAELMRRAMEYAWDLGLVFTDHCEDPQLAPDYIMNEGEMSAKLGVMGQPVVGEAIQVARDCMLSEYLDIPVHIAHVSCAMAVDVVAMAKQRGAKVTAETCTHYLMLDETALEGYNTLAKVNPPLRTAKDRDRLREAVKQGIIDIVVTDHAPHAAVEKNTTLDLAPNGFTGLDLSLTLMWQLVRDGVLNEADIVRLMAVRPAEIFCLPCNRFNPGDPADFFLFDPEEEWQVTPETLYSKSHNTPYLGQTLKGRVRHHWLAGVQLF</sequence>
<protein>
    <recommendedName>
        <fullName evidence="6">Dihydroorotase</fullName>
        <shortName evidence="6">DHOase</shortName>
        <ecNumber evidence="6">3.5.2.3</ecNumber>
    </recommendedName>
</protein>
<name>A0A9D1PVY9_9BACT</name>
<comment type="caution">
    <text evidence="8">The sequence shown here is derived from an EMBL/GenBank/DDBJ whole genome shotgun (WGS) entry which is preliminary data.</text>
</comment>
<comment type="catalytic activity">
    <reaction evidence="6">
        <text>(S)-dihydroorotate + H2O = N-carbamoyl-L-aspartate + H(+)</text>
        <dbReference type="Rhea" id="RHEA:24296"/>
        <dbReference type="ChEBI" id="CHEBI:15377"/>
        <dbReference type="ChEBI" id="CHEBI:15378"/>
        <dbReference type="ChEBI" id="CHEBI:30864"/>
        <dbReference type="ChEBI" id="CHEBI:32814"/>
        <dbReference type="EC" id="3.5.2.3"/>
    </reaction>
</comment>
<dbReference type="InterPro" id="IPR032466">
    <property type="entry name" value="Metal_Hydrolase"/>
</dbReference>
<evidence type="ECO:0000259" key="7">
    <source>
        <dbReference type="Pfam" id="PF12890"/>
    </source>
</evidence>
<keyword evidence="3 6" id="KW-0479">Metal-binding</keyword>
<feature type="binding site" evidence="6">
    <location>
        <position position="57"/>
    </location>
    <ligand>
        <name>Zn(2+)</name>
        <dbReference type="ChEBI" id="CHEBI:29105"/>
        <label>1</label>
    </ligand>
</feature>
<feature type="binding site" evidence="6">
    <location>
        <position position="304"/>
    </location>
    <ligand>
        <name>Zn(2+)</name>
        <dbReference type="ChEBI" id="CHEBI:29105"/>
        <label>1</label>
    </ligand>
</feature>
<feature type="domain" description="Dihydroorotase catalytic" evidence="7">
    <location>
        <begin position="49"/>
        <end position="233"/>
    </location>
</feature>
<dbReference type="GO" id="GO:0004038">
    <property type="term" value="F:allantoinase activity"/>
    <property type="evidence" value="ECO:0007669"/>
    <property type="project" value="TreeGrafter"/>
</dbReference>
<keyword evidence="6" id="KW-0862">Zinc</keyword>
<evidence type="ECO:0000256" key="4">
    <source>
        <dbReference type="ARBA" id="ARBA00022801"/>
    </source>
</evidence>
<comment type="function">
    <text evidence="1 6">Catalyzes the reversible cyclization of carbamoyl aspartate to dihydroorotate.</text>
</comment>
<dbReference type="GO" id="GO:0005737">
    <property type="term" value="C:cytoplasm"/>
    <property type="evidence" value="ECO:0007669"/>
    <property type="project" value="TreeGrafter"/>
</dbReference>
<reference evidence="8" key="1">
    <citation type="journal article" date="2021" name="PeerJ">
        <title>Extensive microbial diversity within the chicken gut microbiome revealed by metagenomics and culture.</title>
        <authorList>
            <person name="Gilroy R."/>
            <person name="Ravi A."/>
            <person name="Getino M."/>
            <person name="Pursley I."/>
            <person name="Horton D.L."/>
            <person name="Alikhan N.F."/>
            <person name="Baker D."/>
            <person name="Gharbi K."/>
            <person name="Hall N."/>
            <person name="Watson M."/>
            <person name="Adriaenssens E.M."/>
            <person name="Foster-Nyarko E."/>
            <person name="Jarju S."/>
            <person name="Secka A."/>
            <person name="Antonio M."/>
            <person name="Oren A."/>
            <person name="Chaudhuri R.R."/>
            <person name="La Ragione R."/>
            <person name="Hildebrand F."/>
            <person name="Pallen M.J."/>
        </authorList>
    </citation>
    <scope>NUCLEOTIDE SEQUENCE</scope>
    <source>
        <strain evidence="8">ChiHecec2B26-446</strain>
    </source>
</reference>
<dbReference type="Gene3D" id="3.20.20.140">
    <property type="entry name" value="Metal-dependent hydrolases"/>
    <property type="match status" value="1"/>
</dbReference>
<reference evidence="8" key="2">
    <citation type="submission" date="2021-04" db="EMBL/GenBank/DDBJ databases">
        <authorList>
            <person name="Gilroy R."/>
        </authorList>
    </citation>
    <scope>NUCLEOTIDE SEQUENCE</scope>
    <source>
        <strain evidence="8">ChiHecec2B26-446</strain>
    </source>
</reference>
<feature type="binding site" evidence="6">
    <location>
        <position position="277"/>
    </location>
    <ligand>
        <name>substrate</name>
    </ligand>
</feature>
<feature type="active site" evidence="6">
    <location>
        <position position="304"/>
    </location>
</feature>
<feature type="binding site" evidence="6">
    <location>
        <position position="91"/>
    </location>
    <ligand>
        <name>substrate</name>
    </ligand>
</feature>
<dbReference type="InterPro" id="IPR002195">
    <property type="entry name" value="Dihydroorotase_CS"/>
</dbReference>
<accession>A0A9D1PVY9</accession>
<feature type="binding site" evidence="6">
    <location>
        <position position="151"/>
    </location>
    <ligand>
        <name>Zn(2+)</name>
        <dbReference type="ChEBI" id="CHEBI:29105"/>
        <label>1</label>
    </ligand>
</feature>
<feature type="binding site" evidence="6">
    <location>
        <position position="151"/>
    </location>
    <ligand>
        <name>Zn(2+)</name>
        <dbReference type="ChEBI" id="CHEBI:29105"/>
        <label>2</label>
    </ligand>
</feature>
<evidence type="ECO:0000256" key="1">
    <source>
        <dbReference type="ARBA" id="ARBA00002368"/>
    </source>
</evidence>
<gene>
    <name evidence="6" type="primary">pyrC</name>
    <name evidence="8" type="ORF">H9894_03875</name>
</gene>
<comment type="cofactor">
    <cofactor evidence="6">
        <name>Zn(2+)</name>
        <dbReference type="ChEBI" id="CHEBI:29105"/>
    </cofactor>
    <text evidence="6">Binds 2 Zn(2+) ions per subunit.</text>
</comment>
<dbReference type="SUPFAM" id="SSF51338">
    <property type="entry name" value="Composite domain of metallo-dependent hydrolases"/>
    <property type="match status" value="1"/>
</dbReference>
<dbReference type="EC" id="3.5.2.3" evidence="6"/>
<comment type="caution">
    <text evidence="6">Lacks conserved residue(s) required for the propagation of feature annotation.</text>
</comment>
<evidence type="ECO:0000256" key="6">
    <source>
        <dbReference type="HAMAP-Rule" id="MF_00220"/>
    </source>
</evidence>
<dbReference type="InterPro" id="IPR024403">
    <property type="entry name" value="DHOase_cat"/>
</dbReference>
<keyword evidence="4 6" id="KW-0378">Hydrolase</keyword>
<feature type="binding site" evidence="6">
    <location>
        <position position="231"/>
    </location>
    <ligand>
        <name>Zn(2+)</name>
        <dbReference type="ChEBI" id="CHEBI:29105"/>
        <label>2</label>
    </ligand>
</feature>
<organism evidence="8 9">
    <name type="scientific">Candidatus Desulfovibrio intestinipullorum</name>
    <dbReference type="NCBI Taxonomy" id="2838536"/>
    <lineage>
        <taxon>Bacteria</taxon>
        <taxon>Pseudomonadati</taxon>
        <taxon>Thermodesulfobacteriota</taxon>
        <taxon>Desulfovibrionia</taxon>
        <taxon>Desulfovibrionales</taxon>
        <taxon>Desulfovibrionaceae</taxon>
        <taxon>Desulfovibrio</taxon>
    </lineage>
</organism>
<dbReference type="CDD" id="cd01317">
    <property type="entry name" value="DHOase_IIa"/>
    <property type="match status" value="1"/>
</dbReference>
<comment type="pathway">
    <text evidence="6">Pyrimidine metabolism; UMP biosynthesis via de novo pathway; (S)-dihydroorotate from bicarbonate: step 3/3.</text>
</comment>
<evidence type="ECO:0000313" key="8">
    <source>
        <dbReference type="EMBL" id="HIW00308.1"/>
    </source>
</evidence>
<feature type="binding site" evidence="6">
    <location>
        <position position="308"/>
    </location>
    <ligand>
        <name>substrate</name>
    </ligand>
</feature>
<dbReference type="NCBIfam" id="TIGR00857">
    <property type="entry name" value="pyrC_multi"/>
    <property type="match status" value="1"/>
</dbReference>
<dbReference type="InterPro" id="IPR004722">
    <property type="entry name" value="DHOase"/>
</dbReference>
<proteinExistence type="inferred from homology"/>
<dbReference type="HAMAP" id="MF_00220_B">
    <property type="entry name" value="PyrC_classI_B"/>
    <property type="match status" value="1"/>
</dbReference>
<dbReference type="Proteomes" id="UP000886752">
    <property type="component" value="Unassembled WGS sequence"/>
</dbReference>
<feature type="binding site" evidence="6">
    <location>
        <position position="59"/>
    </location>
    <ligand>
        <name>Zn(2+)</name>
        <dbReference type="ChEBI" id="CHEBI:29105"/>
        <label>1</label>
    </ligand>
</feature>